<gene>
    <name evidence="2" type="ORF">KDH_13060</name>
</gene>
<dbReference type="Proteomes" id="UP001344906">
    <property type="component" value="Unassembled WGS sequence"/>
</dbReference>
<evidence type="ECO:0000313" key="2">
    <source>
        <dbReference type="EMBL" id="GLV54459.1"/>
    </source>
</evidence>
<proteinExistence type="predicted"/>
<evidence type="ECO:0000256" key="1">
    <source>
        <dbReference type="SAM" id="Phobius"/>
    </source>
</evidence>
<dbReference type="RefSeq" id="WP_338248124.1">
    <property type="nucleotide sequence ID" value="NZ_BSRI01000001.1"/>
</dbReference>
<dbReference type="EMBL" id="BSRI01000001">
    <property type="protein sequence ID" value="GLV54459.1"/>
    <property type="molecule type" value="Genomic_DNA"/>
</dbReference>
<keyword evidence="1" id="KW-0472">Membrane</keyword>
<name>A0ABQ6FL82_9CHLR</name>
<organism evidence="2 3">
    <name type="scientific">Dictyobacter halimunensis</name>
    <dbReference type="NCBI Taxonomy" id="3026934"/>
    <lineage>
        <taxon>Bacteria</taxon>
        <taxon>Bacillati</taxon>
        <taxon>Chloroflexota</taxon>
        <taxon>Ktedonobacteria</taxon>
        <taxon>Ktedonobacterales</taxon>
        <taxon>Dictyobacteraceae</taxon>
        <taxon>Dictyobacter</taxon>
    </lineage>
</organism>
<feature type="transmembrane region" description="Helical" evidence="1">
    <location>
        <begin position="103"/>
        <end position="122"/>
    </location>
</feature>
<comment type="caution">
    <text evidence="2">The sequence shown here is derived from an EMBL/GenBank/DDBJ whole genome shotgun (WGS) entry which is preliminary data.</text>
</comment>
<keyword evidence="1" id="KW-1133">Transmembrane helix</keyword>
<evidence type="ECO:0000313" key="3">
    <source>
        <dbReference type="Proteomes" id="UP001344906"/>
    </source>
</evidence>
<keyword evidence="1" id="KW-0812">Transmembrane</keyword>
<protein>
    <recommendedName>
        <fullName evidence="4">EXPERA domain-containing protein</fullName>
    </recommendedName>
</protein>
<evidence type="ECO:0008006" key="4">
    <source>
        <dbReference type="Google" id="ProtNLM"/>
    </source>
</evidence>
<keyword evidence="3" id="KW-1185">Reference proteome</keyword>
<feature type="transmembrane region" description="Helical" evidence="1">
    <location>
        <begin position="34"/>
        <end position="55"/>
    </location>
</feature>
<feature type="transmembrane region" description="Helical" evidence="1">
    <location>
        <begin position="154"/>
        <end position="177"/>
    </location>
</feature>
<reference evidence="2 3" key="1">
    <citation type="submission" date="2023-02" db="EMBL/GenBank/DDBJ databases">
        <title>Dictyobacter halimunensis sp. nov., a new member of the class Ktedonobacteria from forest soil in a geothermal area.</title>
        <authorList>
            <person name="Rachmania M.K."/>
            <person name="Ningsih F."/>
            <person name="Sakai Y."/>
            <person name="Yabe S."/>
            <person name="Yokota A."/>
            <person name="Sjamsuridzal W."/>
        </authorList>
    </citation>
    <scope>NUCLEOTIDE SEQUENCE [LARGE SCALE GENOMIC DNA]</scope>
    <source>
        <strain evidence="2 3">S3.2.2.5</strain>
    </source>
</reference>
<sequence length="185" mass="21022">MDAQFDEQPISNEMAQLTHETHTSQKRVASKQPVFLLVAWILLMLIGGFFLFASLSDLTSDARVGLPSDHLEVFHSITGMTWNAAKIASPRITSYTTLLEVTYAVHELVFGLLFLVIVILPFRRRARWAWWACWIPMIANLTYTFAMARYSSTTLTYSLIADIALPFLLLVHIPAFFRKSVPRSV</sequence>
<feature type="transmembrane region" description="Helical" evidence="1">
    <location>
        <begin position="129"/>
        <end position="148"/>
    </location>
</feature>
<accession>A0ABQ6FL82</accession>